<reference evidence="2" key="2">
    <citation type="journal article" date="2015" name="Data Brief">
        <title>Shoot transcriptome of the giant reed, Arundo donax.</title>
        <authorList>
            <person name="Barrero R.A."/>
            <person name="Guerrero F.D."/>
            <person name="Moolhuijzen P."/>
            <person name="Goolsby J.A."/>
            <person name="Tidwell J."/>
            <person name="Bellgard S.E."/>
            <person name="Bellgard M.I."/>
        </authorList>
    </citation>
    <scope>NUCLEOTIDE SEQUENCE</scope>
    <source>
        <tissue evidence="2">Shoot tissue taken approximately 20 cm above the soil surface</tissue>
    </source>
</reference>
<organism evidence="2">
    <name type="scientific">Arundo donax</name>
    <name type="common">Giant reed</name>
    <name type="synonym">Donax arundinaceus</name>
    <dbReference type="NCBI Taxonomy" id="35708"/>
    <lineage>
        <taxon>Eukaryota</taxon>
        <taxon>Viridiplantae</taxon>
        <taxon>Streptophyta</taxon>
        <taxon>Embryophyta</taxon>
        <taxon>Tracheophyta</taxon>
        <taxon>Spermatophyta</taxon>
        <taxon>Magnoliopsida</taxon>
        <taxon>Liliopsida</taxon>
        <taxon>Poales</taxon>
        <taxon>Poaceae</taxon>
        <taxon>PACMAD clade</taxon>
        <taxon>Arundinoideae</taxon>
        <taxon>Arundineae</taxon>
        <taxon>Arundo</taxon>
    </lineage>
</organism>
<reference evidence="2" key="1">
    <citation type="submission" date="2014-09" db="EMBL/GenBank/DDBJ databases">
        <authorList>
            <person name="Magalhaes I.L.F."/>
            <person name="Oliveira U."/>
            <person name="Santos F.R."/>
            <person name="Vidigal T.H.D.A."/>
            <person name="Brescovit A.D."/>
            <person name="Santos A.J."/>
        </authorList>
    </citation>
    <scope>NUCLEOTIDE SEQUENCE</scope>
    <source>
        <tissue evidence="2">Shoot tissue taken approximately 20 cm above the soil surface</tissue>
    </source>
</reference>
<dbReference type="EMBL" id="GBRH01221849">
    <property type="protein sequence ID" value="JAD76046.1"/>
    <property type="molecule type" value="Transcribed_RNA"/>
</dbReference>
<dbReference type="AlphaFoldDB" id="A0A0A9CKF9"/>
<evidence type="ECO:0000256" key="1">
    <source>
        <dbReference type="SAM" id="MobiDB-lite"/>
    </source>
</evidence>
<accession>A0A0A9CKF9</accession>
<feature type="region of interest" description="Disordered" evidence="1">
    <location>
        <begin position="41"/>
        <end position="89"/>
    </location>
</feature>
<sequence>MHRFFASPLPLAADPTVQSLSEAELALRWCPSTVTGVSSLAAARPRPTPHAAAITSPHSRSFSWSRKTHQESARNTPVSADLARLDSTR</sequence>
<feature type="compositionally biased region" description="Low complexity" evidence="1">
    <location>
        <begin position="41"/>
        <end position="53"/>
    </location>
</feature>
<evidence type="ECO:0000313" key="2">
    <source>
        <dbReference type="EMBL" id="JAD76046.1"/>
    </source>
</evidence>
<proteinExistence type="predicted"/>
<protein>
    <submittedName>
        <fullName evidence="2">Uncharacterized protein</fullName>
    </submittedName>
</protein>
<name>A0A0A9CKF9_ARUDO</name>
<feature type="compositionally biased region" description="Polar residues" evidence="1">
    <location>
        <begin position="56"/>
        <end position="65"/>
    </location>
</feature>